<protein>
    <submittedName>
        <fullName evidence="1">Uncharacterized protein</fullName>
    </submittedName>
</protein>
<accession>A0AA35K6B8</accession>
<keyword evidence="2" id="KW-1185">Reference proteome</keyword>
<dbReference type="Proteomes" id="UP001178461">
    <property type="component" value="Chromosome 4"/>
</dbReference>
<gene>
    <name evidence="1" type="ORF">PODLI_1B012488</name>
</gene>
<evidence type="ECO:0000313" key="1">
    <source>
        <dbReference type="EMBL" id="CAI5772460.1"/>
    </source>
</evidence>
<proteinExistence type="predicted"/>
<reference evidence="1" key="1">
    <citation type="submission" date="2022-12" db="EMBL/GenBank/DDBJ databases">
        <authorList>
            <person name="Alioto T."/>
            <person name="Alioto T."/>
            <person name="Gomez Garrido J."/>
        </authorList>
    </citation>
    <scope>NUCLEOTIDE SEQUENCE</scope>
</reference>
<dbReference type="AlphaFoldDB" id="A0AA35K6B8"/>
<name>A0AA35K6B8_9SAUR</name>
<organism evidence="1 2">
    <name type="scientific">Podarcis lilfordi</name>
    <name type="common">Lilford's wall lizard</name>
    <dbReference type="NCBI Taxonomy" id="74358"/>
    <lineage>
        <taxon>Eukaryota</taxon>
        <taxon>Metazoa</taxon>
        <taxon>Chordata</taxon>
        <taxon>Craniata</taxon>
        <taxon>Vertebrata</taxon>
        <taxon>Euteleostomi</taxon>
        <taxon>Lepidosauria</taxon>
        <taxon>Squamata</taxon>
        <taxon>Bifurcata</taxon>
        <taxon>Unidentata</taxon>
        <taxon>Episquamata</taxon>
        <taxon>Laterata</taxon>
        <taxon>Lacertibaenia</taxon>
        <taxon>Lacertidae</taxon>
        <taxon>Podarcis</taxon>
    </lineage>
</organism>
<dbReference type="EMBL" id="OX395129">
    <property type="protein sequence ID" value="CAI5772460.1"/>
    <property type="molecule type" value="Genomic_DNA"/>
</dbReference>
<sequence length="54" mass="6145">MASNDYWDIPKGVPIRKKTNDTSAGGYQFSNRAPFQLCGQKTVFQVLNLKQRLL</sequence>
<evidence type="ECO:0000313" key="2">
    <source>
        <dbReference type="Proteomes" id="UP001178461"/>
    </source>
</evidence>